<proteinExistence type="predicted"/>
<evidence type="ECO:0000313" key="2">
    <source>
        <dbReference type="Proteomes" id="UP000819052"/>
    </source>
</evidence>
<reference evidence="1 2" key="1">
    <citation type="submission" date="2019-09" db="EMBL/GenBank/DDBJ databases">
        <title>Taxonomy of Antarctic Massilia spp.: description of Massilia rubra sp. nov., Massilia aquatica sp. nov., Massilia mucilaginosa sp. nov., Massilia frigida sp. nov. isolated from streams, lakes and regoliths.</title>
        <authorList>
            <person name="Holochova P."/>
            <person name="Sedlacek I."/>
            <person name="Kralova S."/>
            <person name="Maslanova I."/>
            <person name="Busse H.-J."/>
            <person name="Stankova E."/>
            <person name="Vrbovska V."/>
            <person name="Kovarovic V."/>
            <person name="Bartak M."/>
            <person name="Svec P."/>
            <person name="Pantucek R."/>
        </authorList>
    </citation>
    <scope>NUCLEOTIDE SEQUENCE [LARGE SCALE GENOMIC DNA]</scope>
    <source>
        <strain evidence="1 2">CCM 8693</strain>
    </source>
</reference>
<dbReference type="EMBL" id="VVIW01000010">
    <property type="protein sequence ID" value="NHZ42057.1"/>
    <property type="molecule type" value="Genomic_DNA"/>
</dbReference>
<dbReference type="RefSeq" id="WP_167077800.1">
    <property type="nucleotide sequence ID" value="NZ_VVIW01000010.1"/>
</dbReference>
<name>A0ABX0M567_9BURK</name>
<protein>
    <submittedName>
        <fullName evidence="1">Uncharacterized protein</fullName>
    </submittedName>
</protein>
<accession>A0ABX0M567</accession>
<gene>
    <name evidence="1" type="ORF">F1609_18060</name>
</gene>
<sequence>MISAKNYSDAVPLLDRGIAMVGETYVMQDLSDDTGMKLTLAQIEEKKGAARRAAALQYRVLS</sequence>
<keyword evidence="2" id="KW-1185">Reference proteome</keyword>
<comment type="caution">
    <text evidence="1">The sequence shown here is derived from an EMBL/GenBank/DDBJ whole genome shotgun (WGS) entry which is preliminary data.</text>
</comment>
<organism evidence="1 2">
    <name type="scientific">Massilia aquatica</name>
    <dbReference type="NCBI Taxonomy" id="2609000"/>
    <lineage>
        <taxon>Bacteria</taxon>
        <taxon>Pseudomonadati</taxon>
        <taxon>Pseudomonadota</taxon>
        <taxon>Betaproteobacteria</taxon>
        <taxon>Burkholderiales</taxon>
        <taxon>Oxalobacteraceae</taxon>
        <taxon>Telluria group</taxon>
        <taxon>Massilia</taxon>
    </lineage>
</organism>
<evidence type="ECO:0000313" key="1">
    <source>
        <dbReference type="EMBL" id="NHZ42057.1"/>
    </source>
</evidence>
<dbReference type="Proteomes" id="UP000819052">
    <property type="component" value="Unassembled WGS sequence"/>
</dbReference>